<reference evidence="1" key="1">
    <citation type="submission" date="2022-06" db="EMBL/GenBank/DDBJ databases">
        <authorList>
            <person name="Legras J.-L."/>
            <person name="Devillers H."/>
            <person name="Grondin C."/>
        </authorList>
    </citation>
    <scope>NUCLEOTIDE SEQUENCE</scope>
    <source>
        <strain evidence="1">CLIB 1444</strain>
    </source>
</reference>
<evidence type="ECO:0000313" key="2">
    <source>
        <dbReference type="Proteomes" id="UP001152531"/>
    </source>
</evidence>
<protein>
    <submittedName>
        <fullName evidence="1">Uncharacterized protein</fullName>
    </submittedName>
</protein>
<accession>A0ACA9Y4R1</accession>
<organism evidence="1 2">
    <name type="scientific">[Candida] jaroonii</name>
    <dbReference type="NCBI Taxonomy" id="467808"/>
    <lineage>
        <taxon>Eukaryota</taxon>
        <taxon>Fungi</taxon>
        <taxon>Dikarya</taxon>
        <taxon>Ascomycota</taxon>
        <taxon>Saccharomycotina</taxon>
        <taxon>Pichiomycetes</taxon>
        <taxon>Debaryomycetaceae</taxon>
        <taxon>Yamadazyma</taxon>
    </lineage>
</organism>
<gene>
    <name evidence="1" type="ORF">CLIB1444_03S01882</name>
</gene>
<keyword evidence="2" id="KW-1185">Reference proteome</keyword>
<sequence>MMKRVSFSPTNDVKVFHTTKAPISINDTIKSRNFQPQHQPIVKLTDIHYVHNTLMGKVTVQNLAYHKQLSLKLSQNKWRSSIIINDFRYLKSQGEYDEFIFSSPVRLSGSIELVVSYRTQGQEFWDNNNGSNYCFTITTPVFTNDFESFESLTVDFDSDSDIEEINDEKFLFDHIETIVEWELPKLTDFYSTDIQIVSW</sequence>
<dbReference type="Proteomes" id="UP001152531">
    <property type="component" value="Unassembled WGS sequence"/>
</dbReference>
<name>A0ACA9Y4R1_9ASCO</name>
<proteinExistence type="predicted"/>
<evidence type="ECO:0000313" key="1">
    <source>
        <dbReference type="EMBL" id="CAH6719986.1"/>
    </source>
</evidence>
<dbReference type="EMBL" id="CALSDN010000003">
    <property type="protein sequence ID" value="CAH6719986.1"/>
    <property type="molecule type" value="Genomic_DNA"/>
</dbReference>
<comment type="caution">
    <text evidence="1">The sequence shown here is derived from an EMBL/GenBank/DDBJ whole genome shotgun (WGS) entry which is preliminary data.</text>
</comment>